<reference evidence="1" key="1">
    <citation type="submission" date="2018-01" db="EMBL/GenBank/DDBJ databases">
        <title>An insight into the sialome of Amazonian anophelines.</title>
        <authorList>
            <person name="Ribeiro J.M."/>
            <person name="Scarpassa V."/>
            <person name="Calvo E."/>
        </authorList>
    </citation>
    <scope>NUCLEOTIDE SEQUENCE</scope>
    <source>
        <tissue evidence="1">Salivary glands</tissue>
    </source>
</reference>
<dbReference type="AlphaFoldDB" id="A0A2M3ZSV7"/>
<organism evidence="1">
    <name type="scientific">Anopheles braziliensis</name>
    <dbReference type="NCBI Taxonomy" id="58242"/>
    <lineage>
        <taxon>Eukaryota</taxon>
        <taxon>Metazoa</taxon>
        <taxon>Ecdysozoa</taxon>
        <taxon>Arthropoda</taxon>
        <taxon>Hexapoda</taxon>
        <taxon>Insecta</taxon>
        <taxon>Pterygota</taxon>
        <taxon>Neoptera</taxon>
        <taxon>Endopterygota</taxon>
        <taxon>Diptera</taxon>
        <taxon>Nematocera</taxon>
        <taxon>Culicoidea</taxon>
        <taxon>Culicidae</taxon>
        <taxon>Anophelinae</taxon>
        <taxon>Anopheles</taxon>
    </lineage>
</organism>
<proteinExistence type="predicted"/>
<evidence type="ECO:0000313" key="1">
    <source>
        <dbReference type="EMBL" id="MBW31657.1"/>
    </source>
</evidence>
<protein>
    <submittedName>
        <fullName evidence="1">Putative secreted peptide</fullName>
    </submittedName>
</protein>
<sequence>MLHAVRSVSAKRVVALWFTGLDSAGRTLGTQHPESITDTFDKRSLPYAPYARLHQIVRSTKYTDKCG</sequence>
<accession>A0A2M3ZSV7</accession>
<dbReference type="EMBL" id="GGFM01010906">
    <property type="protein sequence ID" value="MBW31657.1"/>
    <property type="molecule type" value="Transcribed_RNA"/>
</dbReference>
<name>A0A2M3ZSV7_9DIPT</name>